<dbReference type="OrthoDB" id="6585699at2759"/>
<feature type="region of interest" description="Disordered" evidence="1">
    <location>
        <begin position="351"/>
        <end position="521"/>
    </location>
</feature>
<feature type="region of interest" description="Disordered" evidence="1">
    <location>
        <begin position="548"/>
        <end position="571"/>
    </location>
</feature>
<dbReference type="AlphaFoldDB" id="A0A8H7Z7G8"/>
<dbReference type="Gene3D" id="3.10.20.720">
    <property type="match status" value="1"/>
</dbReference>
<evidence type="ECO:0000313" key="2">
    <source>
        <dbReference type="EMBL" id="KAG5303971.1"/>
    </source>
</evidence>
<dbReference type="GO" id="GO:0034080">
    <property type="term" value="P:CENP-A containing chromatin assembly"/>
    <property type="evidence" value="ECO:0007669"/>
    <property type="project" value="InterPro"/>
</dbReference>
<dbReference type="EMBL" id="JAEVHI010000001">
    <property type="protein sequence ID" value="KAG5303971.1"/>
    <property type="molecule type" value="Genomic_DNA"/>
</dbReference>
<protein>
    <submittedName>
        <fullName evidence="2">CHL4 family chromosome segregation protein</fullName>
    </submittedName>
</protein>
<dbReference type="VEuPathDB" id="FungiDB:I7I52_02143"/>
<name>A0A8H7Z7G8_AJECA</name>
<comment type="caution">
    <text evidence="2">The sequence shown here is derived from an EMBL/GenBank/DDBJ whole genome shotgun (WGS) entry which is preliminary data.</text>
</comment>
<dbReference type="Proteomes" id="UP000670092">
    <property type="component" value="Unassembled WGS sequence"/>
</dbReference>
<dbReference type="Pfam" id="PF05238">
    <property type="entry name" value="CENP-N"/>
    <property type="match status" value="1"/>
</dbReference>
<organism evidence="2 3">
    <name type="scientific">Ajellomyces capsulatus</name>
    <name type="common">Darling's disease fungus</name>
    <name type="synonym">Histoplasma capsulatum</name>
    <dbReference type="NCBI Taxonomy" id="5037"/>
    <lineage>
        <taxon>Eukaryota</taxon>
        <taxon>Fungi</taxon>
        <taxon>Dikarya</taxon>
        <taxon>Ascomycota</taxon>
        <taxon>Pezizomycotina</taxon>
        <taxon>Eurotiomycetes</taxon>
        <taxon>Eurotiomycetidae</taxon>
        <taxon>Onygenales</taxon>
        <taxon>Ajellomycetaceae</taxon>
        <taxon>Histoplasma</taxon>
    </lineage>
</organism>
<dbReference type="GO" id="GO:0007059">
    <property type="term" value="P:chromosome segregation"/>
    <property type="evidence" value="ECO:0007669"/>
    <property type="project" value="InterPro"/>
</dbReference>
<sequence length="571" mass="62390">MARRVAVRAPTAASLPDSFRIPSTTFSLVKALGKLSRSSLLDLVIQWLDDKDVKAFPPYLGPRSVVNFVAEEEGLSAYPPAASVEELRAIYEDLRDRKGGKREVIDRILEGDWRHGISLRQLAMVDMRYIEDHPVGLRWTALQLVPLKGDSAQSQSGGDASTPFPRFHASTFLRSIQHEISPLVKAHYYMYRSKTLPLTFVRIFVVDSPYQQPRQSPYIYTDSSRIIYLAFPDSTPYIYSSQLSSPSPSGAKTATATSSNALTMDTRTLRRLVKDAIPKALSRPQQRYTLKTTSLTAKSLHTLLSLRGPGRTNSANGAFTVFADAVVEGCPLDPRLPQSIVQENYNGHAGSIPGYAEGGKENIPLPLPQPQPQSPGKSEADIHISAIGRTRRPPFQQSGGGLTDTTAMQLAKKRKLAVSSRFGTAGDHRRIPPPCGPPAGLLTEIQKSDKSLPSPSSSQPQPQPPPQPAPVPLPALDRLEIHLHDPPIPSNRQGGDKGDDDDDDDEEDDDDNESYKTRPATLSLTFFGSDVIAGVRQLAELGVVDPARMPSWMTGEDGVSVASVKGGRRRR</sequence>
<gene>
    <name evidence="2" type="primary">CHL4</name>
    <name evidence="2" type="ORF">I7I52_02143</name>
</gene>
<accession>A0A8H7Z7G8</accession>
<reference evidence="2 3" key="1">
    <citation type="submission" date="2021-01" db="EMBL/GenBank/DDBJ databases">
        <title>Chromosome-level genome assembly of a human fungal pathogen reveals clustering of transcriptionally co-regulated genes.</title>
        <authorList>
            <person name="Voorhies M."/>
            <person name="Cohen S."/>
            <person name="Shea T.P."/>
            <person name="Petrus S."/>
            <person name="Munoz J.F."/>
            <person name="Poplawski S."/>
            <person name="Goldman W.E."/>
            <person name="Michael T."/>
            <person name="Cuomo C.A."/>
            <person name="Sil A."/>
            <person name="Beyhan S."/>
        </authorList>
    </citation>
    <scope>NUCLEOTIDE SEQUENCE [LARGE SCALE GENOMIC DNA]</scope>
    <source>
        <strain evidence="2 3">G184AR</strain>
    </source>
</reference>
<feature type="compositionally biased region" description="Pro residues" evidence="1">
    <location>
        <begin position="461"/>
        <end position="473"/>
    </location>
</feature>
<feature type="compositionally biased region" description="Acidic residues" evidence="1">
    <location>
        <begin position="498"/>
        <end position="512"/>
    </location>
</feature>
<evidence type="ECO:0000256" key="1">
    <source>
        <dbReference type="SAM" id="MobiDB-lite"/>
    </source>
</evidence>
<proteinExistence type="predicted"/>
<evidence type="ECO:0000313" key="3">
    <source>
        <dbReference type="Proteomes" id="UP000670092"/>
    </source>
</evidence>
<dbReference type="InterPro" id="IPR007902">
    <property type="entry name" value="Chl4/mis15/CENP-N"/>
</dbReference>
<feature type="compositionally biased region" description="Low complexity" evidence="1">
    <location>
        <begin position="451"/>
        <end position="460"/>
    </location>
</feature>